<evidence type="ECO:0000256" key="1">
    <source>
        <dbReference type="SAM" id="SignalP"/>
    </source>
</evidence>
<sequence length="127" mass="13152">MKSLFASAARMTGKSLPGALVFGALTLAAAHADPVGQYTVEGRGPDGGGYSGVAVIEPQGDAFKVTWVIAREKFVGTAVGNENFFAVAYRSGSSTGIAVYGKDGDGWLGAWTYTGGTKIGTERLTRR</sequence>
<evidence type="ECO:0008006" key="4">
    <source>
        <dbReference type="Google" id="ProtNLM"/>
    </source>
</evidence>
<keyword evidence="1" id="KW-0732">Signal</keyword>
<comment type="caution">
    <text evidence="2">The sequence shown here is derived from an EMBL/GenBank/DDBJ whole genome shotgun (WGS) entry which is preliminary data.</text>
</comment>
<reference evidence="2 3" key="2">
    <citation type="submission" date="2015-10" db="EMBL/GenBank/DDBJ databases">
        <title>Draft Genome Sequence of Prosthecomicrobium hirschii ATCC 27832.</title>
        <authorList>
            <person name="Daniel J."/>
            <person name="Givan S.A."/>
            <person name="Brun Y.V."/>
            <person name="Brown P.J."/>
        </authorList>
    </citation>
    <scope>NUCLEOTIDE SEQUENCE [LARGE SCALE GENOMIC DNA]</scope>
    <source>
        <strain evidence="2 3">16</strain>
    </source>
</reference>
<evidence type="ECO:0000313" key="2">
    <source>
        <dbReference type="EMBL" id="KPL51148.1"/>
    </source>
</evidence>
<dbReference type="STRING" id="665126.ABB55_02055"/>
<protein>
    <recommendedName>
        <fullName evidence="4">Fibronectin-binding protein</fullName>
    </recommendedName>
</protein>
<gene>
    <name evidence="2" type="ORF">ABB55_02055</name>
</gene>
<proteinExistence type="predicted"/>
<feature type="chain" id="PRO_5006131542" description="Fibronectin-binding protein" evidence="1">
    <location>
        <begin position="33"/>
        <end position="127"/>
    </location>
</feature>
<dbReference type="AlphaFoldDB" id="A0A0P6VGK5"/>
<dbReference type="RefSeq" id="WP_054357311.1">
    <property type="nucleotide sequence ID" value="NZ_JAPCYQ010000001.1"/>
</dbReference>
<dbReference type="EMBL" id="LJYW01000001">
    <property type="protein sequence ID" value="KPL51148.1"/>
    <property type="molecule type" value="Genomic_DNA"/>
</dbReference>
<organism evidence="2 3">
    <name type="scientific">Prosthecodimorpha hirschii</name>
    <dbReference type="NCBI Taxonomy" id="665126"/>
    <lineage>
        <taxon>Bacteria</taxon>
        <taxon>Pseudomonadati</taxon>
        <taxon>Pseudomonadota</taxon>
        <taxon>Alphaproteobacteria</taxon>
        <taxon>Hyphomicrobiales</taxon>
        <taxon>Ancalomicrobiaceae</taxon>
        <taxon>Prosthecodimorpha</taxon>
    </lineage>
</organism>
<feature type="signal peptide" evidence="1">
    <location>
        <begin position="1"/>
        <end position="32"/>
    </location>
</feature>
<dbReference type="Proteomes" id="UP000048984">
    <property type="component" value="Unassembled WGS sequence"/>
</dbReference>
<dbReference type="OrthoDB" id="8373077at2"/>
<evidence type="ECO:0000313" key="3">
    <source>
        <dbReference type="Proteomes" id="UP000048984"/>
    </source>
</evidence>
<reference evidence="2 3" key="1">
    <citation type="submission" date="2015-09" db="EMBL/GenBank/DDBJ databases">
        <authorList>
            <person name="Jackson K.R."/>
            <person name="Lunt B.L."/>
            <person name="Fisher J.N.B."/>
            <person name="Gardner A.V."/>
            <person name="Bailey M.E."/>
            <person name="Deus L.M."/>
            <person name="Earl A.S."/>
            <person name="Gibby P.D."/>
            <person name="Hartmann K.A."/>
            <person name="Liu J.E."/>
            <person name="Manci A.M."/>
            <person name="Nielsen D.A."/>
            <person name="Solomon M.B."/>
            <person name="Breakwell D.P."/>
            <person name="Burnett S.H."/>
            <person name="Grose J.H."/>
        </authorList>
    </citation>
    <scope>NUCLEOTIDE SEQUENCE [LARGE SCALE GENOMIC DNA]</scope>
    <source>
        <strain evidence="2 3">16</strain>
    </source>
</reference>
<keyword evidence="3" id="KW-1185">Reference proteome</keyword>
<accession>A0A0P6VGK5</accession>
<name>A0A0P6VGK5_9HYPH</name>